<dbReference type="NCBIfam" id="TIGR03956">
    <property type="entry name" value="rSAM_HydE"/>
    <property type="match status" value="1"/>
</dbReference>
<dbReference type="GO" id="GO:0016740">
    <property type="term" value="F:transferase activity"/>
    <property type="evidence" value="ECO:0007669"/>
    <property type="project" value="TreeGrafter"/>
</dbReference>
<dbReference type="GO" id="GO:0042364">
    <property type="term" value="P:water-soluble vitamin biosynthetic process"/>
    <property type="evidence" value="ECO:0007669"/>
    <property type="project" value="UniProtKB-ARBA"/>
</dbReference>
<dbReference type="AlphaFoldDB" id="A0A1D2YWW9"/>
<gene>
    <name evidence="10" type="ORF">BHF71_05900</name>
</gene>
<dbReference type="GO" id="GO:0044272">
    <property type="term" value="P:sulfur compound biosynthetic process"/>
    <property type="evidence" value="ECO:0007669"/>
    <property type="project" value="UniProtKB-ARBA"/>
</dbReference>
<evidence type="ECO:0000256" key="3">
    <source>
        <dbReference type="ARBA" id="ARBA00022723"/>
    </source>
</evidence>
<dbReference type="PROSITE" id="PS51918">
    <property type="entry name" value="RADICAL_SAM"/>
    <property type="match status" value="1"/>
</dbReference>
<evidence type="ECO:0000256" key="8">
    <source>
        <dbReference type="PIRSR" id="PIRSR004762-2"/>
    </source>
</evidence>
<dbReference type="GO" id="GO:0051539">
    <property type="term" value="F:4 iron, 4 sulfur cluster binding"/>
    <property type="evidence" value="ECO:0007669"/>
    <property type="project" value="UniProtKB-KW"/>
</dbReference>
<dbReference type="Pfam" id="PF04055">
    <property type="entry name" value="Radical_SAM"/>
    <property type="match status" value="1"/>
</dbReference>
<dbReference type="SUPFAM" id="SSF102114">
    <property type="entry name" value="Radical SAM enzymes"/>
    <property type="match status" value="1"/>
</dbReference>
<dbReference type="SFLD" id="SFLDG01060">
    <property type="entry name" value="BATS_domain_containing"/>
    <property type="match status" value="1"/>
</dbReference>
<dbReference type="PANTHER" id="PTHR43726">
    <property type="entry name" value="3-METHYLORNITHINE SYNTHASE"/>
    <property type="match status" value="1"/>
</dbReference>
<dbReference type="InterPro" id="IPR013785">
    <property type="entry name" value="Aldolase_TIM"/>
</dbReference>
<dbReference type="SFLD" id="SFLDG01280">
    <property type="entry name" value="HydE/PylB-like"/>
    <property type="match status" value="1"/>
</dbReference>
<dbReference type="SMART" id="SM00876">
    <property type="entry name" value="BATS"/>
    <property type="match status" value="1"/>
</dbReference>
<proteinExistence type="predicted"/>
<comment type="cofactor">
    <cofactor evidence="6">
        <name>[2Fe-2S] cluster</name>
        <dbReference type="ChEBI" id="CHEBI:190135"/>
    </cofactor>
</comment>
<feature type="binding site" evidence="8">
    <location>
        <position position="181"/>
    </location>
    <ligand>
        <name>S-adenosyl-L-methionine</name>
        <dbReference type="ChEBI" id="CHEBI:59789"/>
    </ligand>
</feature>
<keyword evidence="11" id="KW-1185">Reference proteome</keyword>
<dbReference type="InterPro" id="IPR006638">
    <property type="entry name" value="Elp3/MiaA/NifB-like_rSAM"/>
</dbReference>
<dbReference type="InterPro" id="IPR058240">
    <property type="entry name" value="rSAM_sf"/>
</dbReference>
<dbReference type="RefSeq" id="WP_069655945.1">
    <property type="nucleotide sequence ID" value="NZ_MIJF01000005.1"/>
</dbReference>
<feature type="binding site" evidence="7">
    <location>
        <position position="62"/>
    </location>
    <ligand>
        <name>[4Fe-4S] cluster</name>
        <dbReference type="ChEBI" id="CHEBI:49883"/>
        <note>4Fe-4S-S-AdoMet</note>
    </ligand>
</feature>
<dbReference type="STRING" id="337097.BHF71_05900"/>
<evidence type="ECO:0000256" key="7">
    <source>
        <dbReference type="PIRSR" id="PIRSR004762-1"/>
    </source>
</evidence>
<name>A0A1D2YWW9_9BACI</name>
<evidence type="ECO:0000256" key="1">
    <source>
        <dbReference type="ARBA" id="ARBA00022485"/>
    </source>
</evidence>
<keyword evidence="1 7" id="KW-0004">4Fe-4S</keyword>
<feature type="binding site" evidence="8">
    <location>
        <position position="137"/>
    </location>
    <ligand>
        <name>(3R)-3-methyl-D-ornithine</name>
        <dbReference type="ChEBI" id="CHEBI:64642"/>
    </ligand>
</feature>
<keyword evidence="4 7" id="KW-0408">Iron</keyword>
<evidence type="ECO:0000259" key="9">
    <source>
        <dbReference type="PROSITE" id="PS51918"/>
    </source>
</evidence>
<sequence>MKRLLEKLYNQNTLTKEELVYLLQHLDEESMKELFSYSRKLREEKYGKKVYLRGLVEFSNICKQDCLYCGIRKSNKEVERYRLTEDEIIQCCELGYDLGYRTFVLQSGEDSWYTKDKLVNIVKKIKSQFPDVAVTLSLGERDYDTYKELFDAGADRYLLRHETASKRLYEKLHPTMKFENRIKCLAELKEIGYQVGAGFMVGLPDQTVEDLAEDLLFLNHLQPHMIGIGPFIPHHQTPLKNERKGELKDTLIMVALARLLVPDSLIPATTALGSLDYRGREAALEVGANVVMPNLSPMEVRAKYQLYDNKICLGDESASCRWCIENRIKSTGYEVDLSKGDCIRIGENQMNL</sequence>
<keyword evidence="3" id="KW-0479">Metal-binding</keyword>
<dbReference type="Gene3D" id="3.20.20.70">
    <property type="entry name" value="Aldolase class I"/>
    <property type="match status" value="1"/>
</dbReference>
<keyword evidence="2 7" id="KW-0949">S-adenosyl-L-methionine</keyword>
<protein>
    <submittedName>
        <fullName evidence="10">[FeFe] hydrogenase H-cluster radical SAM maturase HydE</fullName>
    </submittedName>
</protein>
<dbReference type="InterPro" id="IPR007197">
    <property type="entry name" value="rSAM"/>
</dbReference>
<reference evidence="10 11" key="1">
    <citation type="submission" date="2016-09" db="EMBL/GenBank/DDBJ databases">
        <title>Draft genome sequence for the type strain of Vulcanibacillus modesticaldus BR, a strictly anaerobic, moderately thermophilic, and nitrate-reducing bacterium from deep sea-hydrothermal vents of the Mid-Atlantic Ridge.</title>
        <authorList>
            <person name="Abin C.A."/>
            <person name="Hollibaugh J.T."/>
        </authorList>
    </citation>
    <scope>NUCLEOTIDE SEQUENCE [LARGE SCALE GENOMIC DNA]</scope>
    <source>
        <strain evidence="10 11">BR</strain>
    </source>
</reference>
<dbReference type="GO" id="GO:0046872">
    <property type="term" value="F:metal ion binding"/>
    <property type="evidence" value="ECO:0007669"/>
    <property type="project" value="UniProtKB-KW"/>
</dbReference>
<comment type="cofactor">
    <cofactor evidence="7">
        <name>[4Fe-4S] cluster</name>
        <dbReference type="ChEBI" id="CHEBI:49883"/>
    </cofactor>
    <text evidence="7">Binds 1 [4Fe-4S] cluster. The cluster is coordinated with 3 cysteines and an exchangeable S-adenosyl-L-methionine.</text>
</comment>
<dbReference type="PANTHER" id="PTHR43726:SF1">
    <property type="entry name" value="BIOTIN SYNTHASE"/>
    <property type="match status" value="1"/>
</dbReference>
<feature type="binding site" evidence="7">
    <location>
        <position position="69"/>
    </location>
    <ligand>
        <name>[4Fe-4S] cluster</name>
        <dbReference type="ChEBI" id="CHEBI:49883"/>
        <note>4Fe-4S-S-AdoMet</note>
    </ligand>
</feature>
<dbReference type="SFLD" id="SFLDF00348">
    <property type="entry name" value="FeFe_hydrogenase_maturase_(Hyd"/>
    <property type="match status" value="1"/>
</dbReference>
<evidence type="ECO:0000256" key="4">
    <source>
        <dbReference type="ARBA" id="ARBA00023004"/>
    </source>
</evidence>
<dbReference type="InterPro" id="IPR010722">
    <property type="entry name" value="BATS_dom"/>
</dbReference>
<dbReference type="InterPro" id="IPR034422">
    <property type="entry name" value="HydE/PylB-like"/>
</dbReference>
<dbReference type="EMBL" id="MIJF01000005">
    <property type="protein sequence ID" value="OEG00219.1"/>
    <property type="molecule type" value="Genomic_DNA"/>
</dbReference>
<evidence type="ECO:0000313" key="10">
    <source>
        <dbReference type="EMBL" id="OEG00219.1"/>
    </source>
</evidence>
<keyword evidence="5 7" id="KW-0411">Iron-sulfur</keyword>
<dbReference type="PIRSF" id="PIRSF004762">
    <property type="entry name" value="CHP00423"/>
    <property type="match status" value="1"/>
</dbReference>
<dbReference type="InterPro" id="IPR024021">
    <property type="entry name" value="FeFe-hyd_HydE_rSAM"/>
</dbReference>
<feature type="domain" description="Radical SAM core" evidence="9">
    <location>
        <begin position="48"/>
        <end position="263"/>
    </location>
</feature>
<evidence type="ECO:0000313" key="11">
    <source>
        <dbReference type="Proteomes" id="UP000243739"/>
    </source>
</evidence>
<evidence type="ECO:0000256" key="5">
    <source>
        <dbReference type="ARBA" id="ARBA00023014"/>
    </source>
</evidence>
<dbReference type="SFLD" id="SFLDG01082">
    <property type="entry name" value="B12-binding_domain_containing"/>
    <property type="match status" value="1"/>
</dbReference>
<dbReference type="SFLD" id="SFLDS00029">
    <property type="entry name" value="Radical_SAM"/>
    <property type="match status" value="1"/>
</dbReference>
<dbReference type="Proteomes" id="UP000243739">
    <property type="component" value="Unassembled WGS sequence"/>
</dbReference>
<organism evidence="10 11">
    <name type="scientific">Vulcanibacillus modesticaldus</name>
    <dbReference type="NCBI Taxonomy" id="337097"/>
    <lineage>
        <taxon>Bacteria</taxon>
        <taxon>Bacillati</taxon>
        <taxon>Bacillota</taxon>
        <taxon>Bacilli</taxon>
        <taxon>Bacillales</taxon>
        <taxon>Bacillaceae</taxon>
        <taxon>Vulcanibacillus</taxon>
    </lineage>
</organism>
<accession>A0A1D2YWW9</accession>
<dbReference type="CDD" id="cd01335">
    <property type="entry name" value="Radical_SAM"/>
    <property type="match status" value="1"/>
</dbReference>
<feature type="binding site" evidence="8">
    <location>
        <position position="162"/>
    </location>
    <ligand>
        <name>S-adenosyl-L-methionine</name>
        <dbReference type="ChEBI" id="CHEBI:59789"/>
    </ligand>
</feature>
<comment type="caution">
    <text evidence="10">The sequence shown here is derived from an EMBL/GenBank/DDBJ whole genome shotgun (WGS) entry which is preliminary data.</text>
</comment>
<dbReference type="OrthoDB" id="9786826at2"/>
<dbReference type="SMART" id="SM00729">
    <property type="entry name" value="Elp3"/>
    <property type="match status" value="1"/>
</dbReference>
<evidence type="ECO:0000256" key="2">
    <source>
        <dbReference type="ARBA" id="ARBA00022691"/>
    </source>
</evidence>
<evidence type="ECO:0000256" key="6">
    <source>
        <dbReference type="ARBA" id="ARBA00034078"/>
    </source>
</evidence>
<feature type="binding site" evidence="7">
    <location>
        <position position="66"/>
    </location>
    <ligand>
        <name>[4Fe-4S] cluster</name>
        <dbReference type="ChEBI" id="CHEBI:49883"/>
        <note>4Fe-4S-S-AdoMet</note>
    </ligand>
</feature>